<dbReference type="SUPFAM" id="SSF54427">
    <property type="entry name" value="NTF2-like"/>
    <property type="match status" value="1"/>
</dbReference>
<accession>A0ABP8TJ36</accession>
<dbReference type="RefSeq" id="WP_345353720.1">
    <property type="nucleotide sequence ID" value="NZ_BAABHJ010000006.1"/>
</dbReference>
<dbReference type="Gene3D" id="3.10.450.50">
    <property type="match status" value="1"/>
</dbReference>
<reference evidence="3" key="1">
    <citation type="journal article" date="2019" name="Int. J. Syst. Evol. Microbiol.">
        <title>The Global Catalogue of Microorganisms (GCM) 10K type strain sequencing project: providing services to taxonomists for standard genome sequencing and annotation.</title>
        <authorList>
            <consortium name="The Broad Institute Genomics Platform"/>
            <consortium name="The Broad Institute Genome Sequencing Center for Infectious Disease"/>
            <person name="Wu L."/>
            <person name="Ma J."/>
        </authorList>
    </citation>
    <scope>NUCLEOTIDE SEQUENCE [LARGE SCALE GENOMIC DNA]</scope>
    <source>
        <strain evidence="3">JCM 17938</strain>
    </source>
</reference>
<evidence type="ECO:0000313" key="2">
    <source>
        <dbReference type="EMBL" id="GAA4607407.1"/>
    </source>
</evidence>
<keyword evidence="3" id="KW-1185">Reference proteome</keyword>
<protein>
    <recommendedName>
        <fullName evidence="1">SnoaL-like domain-containing protein</fullName>
    </recommendedName>
</protein>
<evidence type="ECO:0000259" key="1">
    <source>
        <dbReference type="Pfam" id="PF12680"/>
    </source>
</evidence>
<dbReference type="InterPro" id="IPR032710">
    <property type="entry name" value="NTF2-like_dom_sf"/>
</dbReference>
<dbReference type="EMBL" id="BAABHJ010000006">
    <property type="protein sequence ID" value="GAA4607407.1"/>
    <property type="molecule type" value="Genomic_DNA"/>
</dbReference>
<organism evidence="2 3">
    <name type="scientific">Actinoallomurus liliacearum</name>
    <dbReference type="NCBI Taxonomy" id="1080073"/>
    <lineage>
        <taxon>Bacteria</taxon>
        <taxon>Bacillati</taxon>
        <taxon>Actinomycetota</taxon>
        <taxon>Actinomycetes</taxon>
        <taxon>Streptosporangiales</taxon>
        <taxon>Thermomonosporaceae</taxon>
        <taxon>Actinoallomurus</taxon>
    </lineage>
</organism>
<dbReference type="Pfam" id="PF12680">
    <property type="entry name" value="SnoaL_2"/>
    <property type="match status" value="1"/>
</dbReference>
<name>A0ABP8TJ36_9ACTN</name>
<dbReference type="Proteomes" id="UP001500212">
    <property type="component" value="Unassembled WGS sequence"/>
</dbReference>
<evidence type="ECO:0000313" key="3">
    <source>
        <dbReference type="Proteomes" id="UP001500212"/>
    </source>
</evidence>
<proteinExistence type="predicted"/>
<feature type="domain" description="SnoaL-like" evidence="1">
    <location>
        <begin position="23"/>
        <end position="120"/>
    </location>
</feature>
<comment type="caution">
    <text evidence="2">The sequence shown here is derived from an EMBL/GenBank/DDBJ whole genome shotgun (WGS) entry which is preliminary data.</text>
</comment>
<dbReference type="InterPro" id="IPR037401">
    <property type="entry name" value="SnoaL-like"/>
</dbReference>
<sequence>MGFTTDGDVIEFLTDYITDLGLSDRDPGEILDRYFVPEFEYVTEDSVLDRQRMIDHARPARRNVGGAETPSLEVDVHDALVSGDRIAARYTLRTALRRGKTFEAEIFLFGRLAPDGRIRRIEQTTRPRAAES</sequence>
<gene>
    <name evidence="2" type="ORF">GCM10023195_28050</name>
</gene>